<evidence type="ECO:0000313" key="1">
    <source>
        <dbReference type="EMBL" id="PIL21171.1"/>
    </source>
</evidence>
<keyword evidence="2" id="KW-1185">Reference proteome</keyword>
<reference evidence="1 2" key="1">
    <citation type="submission" date="2013-09" db="EMBL/GenBank/DDBJ databases">
        <title>Genome sequencing of Phaeobacter antarcticus sp. nov. SM1211.</title>
        <authorList>
            <person name="Zhang X.-Y."/>
            <person name="Liu C."/>
            <person name="Chen X.-L."/>
            <person name="Xie B.-B."/>
            <person name="Qin Q.-L."/>
            <person name="Rong J.-C."/>
            <person name="Zhang Y.-Z."/>
        </authorList>
    </citation>
    <scope>NUCLEOTIDE SEQUENCE [LARGE SCALE GENOMIC DNA]</scope>
    <source>
        <strain evidence="1 2">SM1211</strain>
    </source>
</reference>
<dbReference type="Gene3D" id="3.40.50.300">
    <property type="entry name" value="P-loop containing nucleotide triphosphate hydrolases"/>
    <property type="match status" value="1"/>
</dbReference>
<evidence type="ECO:0000313" key="2">
    <source>
        <dbReference type="Proteomes" id="UP000231259"/>
    </source>
</evidence>
<proteinExistence type="predicted"/>
<dbReference type="InterPro" id="IPR027417">
    <property type="entry name" value="P-loop_NTPase"/>
</dbReference>
<dbReference type="EMBL" id="AWWI01000046">
    <property type="protein sequence ID" value="PIL21171.1"/>
    <property type="molecule type" value="Genomic_DNA"/>
</dbReference>
<dbReference type="Proteomes" id="UP000231259">
    <property type="component" value="Unassembled WGS sequence"/>
</dbReference>
<protein>
    <submittedName>
        <fullName evidence="1">Uncharacterized protein</fullName>
    </submittedName>
</protein>
<organism evidence="1 2">
    <name type="scientific">Puniceibacterium antarcticum</name>
    <dbReference type="NCBI Taxonomy" id="1206336"/>
    <lineage>
        <taxon>Bacteria</taxon>
        <taxon>Pseudomonadati</taxon>
        <taxon>Pseudomonadota</taxon>
        <taxon>Alphaproteobacteria</taxon>
        <taxon>Rhodobacterales</taxon>
        <taxon>Paracoccaceae</taxon>
        <taxon>Puniceibacterium</taxon>
    </lineage>
</organism>
<gene>
    <name evidence="1" type="ORF">P775_05680</name>
</gene>
<name>A0A2G8RID9_9RHOB</name>
<comment type="caution">
    <text evidence="1">The sequence shown here is derived from an EMBL/GenBank/DDBJ whole genome shotgun (WGS) entry which is preliminary data.</text>
</comment>
<sequence length="287" mass="31876">MQRLLFTPEHGYRQIAGHGDVFSHIVQPHGLQFDPDGMRALISDRLSTVAESEVPVISSEILSGHPFQGGHESDVYAERLARIAPDARILISIRSQLRILPSVYMQYLLRGGTMPWEQFFEGTDEPGYFGFTPQHFEYDHLVAQYQSLFGAGNVHVLTQERLQKDMDGAARAVADFAGNGGFAALSAASRRVDAASYPEYGAPVLRRINHVQSSTLNPAPLLNLGTTPKGLYKIAGYVLKRPFLAKLLAGRKPVSDHVRRRFAGRFHDSNLRLARLATHPLDLEGYD</sequence>
<dbReference type="SUPFAM" id="SSF52540">
    <property type="entry name" value="P-loop containing nucleoside triphosphate hydrolases"/>
    <property type="match status" value="1"/>
</dbReference>
<accession>A0A2G8RID9</accession>
<dbReference type="AlphaFoldDB" id="A0A2G8RID9"/>